<name>A0A9Q3CGM8_9BASI</name>
<organism evidence="2 3">
    <name type="scientific">Austropuccinia psidii MF-1</name>
    <dbReference type="NCBI Taxonomy" id="1389203"/>
    <lineage>
        <taxon>Eukaryota</taxon>
        <taxon>Fungi</taxon>
        <taxon>Dikarya</taxon>
        <taxon>Basidiomycota</taxon>
        <taxon>Pucciniomycotina</taxon>
        <taxon>Pucciniomycetes</taxon>
        <taxon>Pucciniales</taxon>
        <taxon>Sphaerophragmiaceae</taxon>
        <taxon>Austropuccinia</taxon>
    </lineage>
</organism>
<sequence>MKEPDCFDGIQAQKLRIFIQSCQLVFHKDPENFFSNMYKALYYTSFLTDRAGKRIEQYLSNAPNVDQSYLLTNWKLFETQSLTWFGDPNEVRIAELELKNLRMKGSHNASLYISDFRIFMSRVEVWGEKPHLHVYERALESRLLDQFASHPGKHLSLQTLLETTLELDNRYHERHKEKSSNEEKDPPVTGSNVFTPPQYSSSKKPHHKKNKNGKNFQVSKDKSHDSLLNKENKCIVSDKKRRIKEGS</sequence>
<dbReference type="Proteomes" id="UP000765509">
    <property type="component" value="Unassembled WGS sequence"/>
</dbReference>
<evidence type="ECO:0000313" key="3">
    <source>
        <dbReference type="Proteomes" id="UP000765509"/>
    </source>
</evidence>
<evidence type="ECO:0008006" key="4">
    <source>
        <dbReference type="Google" id="ProtNLM"/>
    </source>
</evidence>
<protein>
    <recommendedName>
        <fullName evidence="4">Retrotransposon gag domain-containing protein</fullName>
    </recommendedName>
</protein>
<feature type="compositionally biased region" description="Basic residues" evidence="1">
    <location>
        <begin position="203"/>
        <end position="212"/>
    </location>
</feature>
<feature type="region of interest" description="Disordered" evidence="1">
    <location>
        <begin position="172"/>
        <end position="247"/>
    </location>
</feature>
<dbReference type="EMBL" id="AVOT02006725">
    <property type="protein sequence ID" value="MBW0482295.1"/>
    <property type="molecule type" value="Genomic_DNA"/>
</dbReference>
<feature type="compositionally biased region" description="Basic and acidic residues" evidence="1">
    <location>
        <begin position="219"/>
        <end position="247"/>
    </location>
</feature>
<keyword evidence="3" id="KW-1185">Reference proteome</keyword>
<gene>
    <name evidence="2" type="ORF">O181_022010</name>
</gene>
<accession>A0A9Q3CGM8</accession>
<evidence type="ECO:0000313" key="2">
    <source>
        <dbReference type="EMBL" id="MBW0482295.1"/>
    </source>
</evidence>
<feature type="compositionally biased region" description="Polar residues" evidence="1">
    <location>
        <begin position="189"/>
        <end position="199"/>
    </location>
</feature>
<evidence type="ECO:0000256" key="1">
    <source>
        <dbReference type="SAM" id="MobiDB-lite"/>
    </source>
</evidence>
<feature type="compositionally biased region" description="Basic and acidic residues" evidence="1">
    <location>
        <begin position="172"/>
        <end position="186"/>
    </location>
</feature>
<dbReference type="AlphaFoldDB" id="A0A9Q3CGM8"/>
<proteinExistence type="predicted"/>
<comment type="caution">
    <text evidence="2">The sequence shown here is derived from an EMBL/GenBank/DDBJ whole genome shotgun (WGS) entry which is preliminary data.</text>
</comment>
<reference evidence="2" key="1">
    <citation type="submission" date="2021-03" db="EMBL/GenBank/DDBJ databases">
        <title>Draft genome sequence of rust myrtle Austropuccinia psidii MF-1, a brazilian biotype.</title>
        <authorList>
            <person name="Quecine M.C."/>
            <person name="Pachon D.M.R."/>
            <person name="Bonatelli M.L."/>
            <person name="Correr F.H."/>
            <person name="Franceschini L.M."/>
            <person name="Leite T.F."/>
            <person name="Margarido G.R.A."/>
            <person name="Almeida C.A."/>
            <person name="Ferrarezi J.A."/>
            <person name="Labate C.A."/>
        </authorList>
    </citation>
    <scope>NUCLEOTIDE SEQUENCE</scope>
    <source>
        <strain evidence="2">MF-1</strain>
    </source>
</reference>